<dbReference type="PANTHER" id="PTHR12419:SF10">
    <property type="entry name" value="DEUBIQUITINASE OTUD6B"/>
    <property type="match status" value="1"/>
</dbReference>
<name>A0A7S2PB71_9STRA</name>
<dbReference type="AlphaFoldDB" id="A0A7S2PB71"/>
<dbReference type="InterPro" id="IPR038765">
    <property type="entry name" value="Papain-like_cys_pep_sf"/>
</dbReference>
<evidence type="ECO:0000313" key="4">
    <source>
        <dbReference type="EMBL" id="CAD9589244.1"/>
    </source>
</evidence>
<feature type="domain" description="OTU" evidence="3">
    <location>
        <begin position="139"/>
        <end position="329"/>
    </location>
</feature>
<dbReference type="GO" id="GO:0016579">
    <property type="term" value="P:protein deubiquitination"/>
    <property type="evidence" value="ECO:0007669"/>
    <property type="project" value="TreeGrafter"/>
</dbReference>
<dbReference type="CDD" id="cd22744">
    <property type="entry name" value="OTU"/>
    <property type="match status" value="1"/>
</dbReference>
<keyword evidence="2" id="KW-1133">Transmembrane helix</keyword>
<proteinExistence type="predicted"/>
<keyword evidence="2" id="KW-0472">Membrane</keyword>
<feature type="region of interest" description="Disordered" evidence="1">
    <location>
        <begin position="46"/>
        <end position="72"/>
    </location>
</feature>
<keyword evidence="2" id="KW-0812">Transmembrane</keyword>
<dbReference type="PROSITE" id="PS50802">
    <property type="entry name" value="OTU"/>
    <property type="match status" value="1"/>
</dbReference>
<evidence type="ECO:0000256" key="1">
    <source>
        <dbReference type="SAM" id="MobiDB-lite"/>
    </source>
</evidence>
<dbReference type="Pfam" id="PF02338">
    <property type="entry name" value="OTU"/>
    <property type="match status" value="1"/>
</dbReference>
<feature type="region of interest" description="Disordered" evidence="1">
    <location>
        <begin position="345"/>
        <end position="365"/>
    </location>
</feature>
<feature type="transmembrane region" description="Helical" evidence="2">
    <location>
        <begin position="15"/>
        <end position="34"/>
    </location>
</feature>
<dbReference type="SUPFAM" id="SSF54001">
    <property type="entry name" value="Cysteine proteinases"/>
    <property type="match status" value="1"/>
</dbReference>
<accession>A0A7S2PB71</accession>
<dbReference type="InterPro" id="IPR003323">
    <property type="entry name" value="OTU_dom"/>
</dbReference>
<dbReference type="EMBL" id="HBGY01020370">
    <property type="protein sequence ID" value="CAD9589244.1"/>
    <property type="molecule type" value="Transcribed_RNA"/>
</dbReference>
<reference evidence="4" key="1">
    <citation type="submission" date="2021-01" db="EMBL/GenBank/DDBJ databases">
        <authorList>
            <person name="Corre E."/>
            <person name="Pelletier E."/>
            <person name="Niang G."/>
            <person name="Scheremetjew M."/>
            <person name="Finn R."/>
            <person name="Kale V."/>
            <person name="Holt S."/>
            <person name="Cochrane G."/>
            <person name="Meng A."/>
            <person name="Brown T."/>
            <person name="Cohen L."/>
        </authorList>
    </citation>
    <scope>NUCLEOTIDE SEQUENCE</scope>
    <source>
        <strain evidence="4">B650</strain>
    </source>
</reference>
<sequence length="399" mass="44532">MAKDHGPSSARRHHYICRTSIIFLLVILTVSASIPRSTPHSRYTRFFADETDDNNDGQASSSSTVEEDEDAVCPPWNASPNIDPSGFLKDCYTVRCGAWEGEADLNGRHGYRRLHKRAAAAGNVDDDADYLQNLEIGKFRVRQVPGDGNCLFHSLSLCLHYAERQSHFPLKVPESFRELFRRSKKLRNTAVQILQQSTEKGDKLLFMQGQEFLTCSELLSAAASQYNISPEEYCEAMLQDCTWGGGPEIVALVNALRRPIHVYELSVHEELPNGSNSKEFHLSRMACFGSPKFDKREPLHILSADSRFPDITPGRQKKSGNHFLALFPVRSATFTSTSSLVRGGKTNNRLGFKGKRPRHDSAKPGGADSSFCLNNVALIVRSAGEFVELLFCSLCNFLR</sequence>
<dbReference type="GO" id="GO:0004843">
    <property type="term" value="F:cysteine-type deubiquitinase activity"/>
    <property type="evidence" value="ECO:0007669"/>
    <property type="project" value="TreeGrafter"/>
</dbReference>
<evidence type="ECO:0000256" key="2">
    <source>
        <dbReference type="SAM" id="Phobius"/>
    </source>
</evidence>
<gene>
    <name evidence="4" type="ORF">LDAN0321_LOCUS12827</name>
</gene>
<dbReference type="Gene3D" id="3.90.70.80">
    <property type="match status" value="1"/>
</dbReference>
<evidence type="ECO:0000259" key="3">
    <source>
        <dbReference type="PROSITE" id="PS50802"/>
    </source>
</evidence>
<dbReference type="PANTHER" id="PTHR12419">
    <property type="entry name" value="OTU DOMAIN CONTAINING PROTEIN"/>
    <property type="match status" value="1"/>
</dbReference>
<dbReference type="InterPro" id="IPR050704">
    <property type="entry name" value="Peptidase_C85-like"/>
</dbReference>
<organism evidence="4">
    <name type="scientific">Leptocylindrus danicus</name>
    <dbReference type="NCBI Taxonomy" id="163516"/>
    <lineage>
        <taxon>Eukaryota</taxon>
        <taxon>Sar</taxon>
        <taxon>Stramenopiles</taxon>
        <taxon>Ochrophyta</taxon>
        <taxon>Bacillariophyta</taxon>
        <taxon>Coscinodiscophyceae</taxon>
        <taxon>Chaetocerotophycidae</taxon>
        <taxon>Leptocylindrales</taxon>
        <taxon>Leptocylindraceae</taxon>
        <taxon>Leptocylindrus</taxon>
    </lineage>
</organism>
<protein>
    <recommendedName>
        <fullName evidence="3">OTU domain-containing protein</fullName>
    </recommendedName>
</protein>